<evidence type="ECO:0000313" key="2">
    <source>
        <dbReference type="Proteomes" id="UP000594621"/>
    </source>
</evidence>
<gene>
    <name evidence="1" type="ORF">IC761_22410</name>
</gene>
<organism evidence="1 2">
    <name type="scientific">Bradyrhizobium commune</name>
    <dbReference type="NCBI Taxonomy" id="83627"/>
    <lineage>
        <taxon>Bacteria</taxon>
        <taxon>Pseudomonadati</taxon>
        <taxon>Pseudomonadota</taxon>
        <taxon>Alphaproteobacteria</taxon>
        <taxon>Hyphomicrobiales</taxon>
        <taxon>Nitrobacteraceae</taxon>
        <taxon>Bradyrhizobium</taxon>
    </lineage>
</organism>
<dbReference type="KEGG" id="bcou:IC761_22410"/>
<evidence type="ECO:0000313" key="1">
    <source>
        <dbReference type="EMBL" id="QPF89263.1"/>
    </source>
</evidence>
<name>A0A7S9GXD1_9BRAD</name>
<dbReference type="RefSeq" id="WP_195798802.1">
    <property type="nucleotide sequence ID" value="NZ_CP061379.1"/>
</dbReference>
<accession>A0A7S9GXD1</accession>
<dbReference type="EMBL" id="CP061379">
    <property type="protein sequence ID" value="QPF89263.1"/>
    <property type="molecule type" value="Genomic_DNA"/>
</dbReference>
<keyword evidence="2" id="KW-1185">Reference proteome</keyword>
<dbReference type="AlphaFoldDB" id="A0A7S9GXD1"/>
<proteinExistence type="predicted"/>
<sequence length="131" mass="14079">MRSLKPAALIAGVIFSALPVNSLRAEVRVQGQAGDVRVEAHNATIDEILAALSERFALRYRISAGSDSVTATFEGPLRRVVAHVLDGYNYFIETRSDGLEVVVLGASSPNAVPATVYTPPTHPAKHVRRTD</sequence>
<protein>
    <submittedName>
        <fullName evidence="1">Uncharacterized protein</fullName>
    </submittedName>
</protein>
<dbReference type="Proteomes" id="UP000594621">
    <property type="component" value="Chromosome"/>
</dbReference>
<reference evidence="1 2" key="1">
    <citation type="submission" date="2020-09" db="EMBL/GenBank/DDBJ databases">
        <title>Complete genomes of bradyrhizobia occurring on native shrubby legumes in Australia.</title>
        <authorList>
            <person name="Lafay B."/>
        </authorList>
    </citation>
    <scope>NUCLEOTIDE SEQUENCE [LARGE SCALE GENOMIC DNA]</scope>
    <source>
        <strain evidence="1 2">BDV5040</strain>
    </source>
</reference>